<dbReference type="KEGG" id="dcr:108203733"/>
<dbReference type="PANTHER" id="PTHR10015:SF436">
    <property type="entry name" value="HEAT STRESS TRANSCRIPTION FACTOR A-1D"/>
    <property type="match status" value="1"/>
</dbReference>
<sequence>MATEGKIDLSNNGDSIVVPSSLLKKKVNPFIKKLYDMVDDSTTDRVICWGPMNNSFVVKDPEEFERDILPKCFKHNKITSFIRQLNFYGFRKVDPDRWEFANEGFLRGQRHLLKSIVRRKPAHAQNKQPQQPHGQSSTVGACVEVGKFGLEEEVERLKRDKNVLMQELVRSRQQQQTTDTHLQTMVQRLHGMEQRQQQMMSFLSKAVNSPGFLAQFVQQQNESSRLITEGKKKRRLKPDVVPDDHPVTPADGQIVKYQPFMNDGSTAMFSRMMLDASPQLETLTGNTNSIHFGDVTSSCKALDHGRAPLCTSGGTPTSGISDLPLVTGVTAVGPSEEIQSLPVGVTSDAVKMTPFPEITPLVGSQELPAVNLSLKNMLMHEPRLQVAREANVDNSIFLNPTSSTMDENMFLDIDSFNSDSDVMWDSSLIDEILKLTDPSGGQFSLSSPLATNATQIESTPPAASQPSENGESKLQMQDLTEQMELLSSNAKKV</sequence>
<keyword evidence="6" id="KW-0238">DNA-binding</keyword>
<accession>A0AAF0WNG6</accession>
<dbReference type="Gene3D" id="1.10.10.10">
    <property type="entry name" value="Winged helix-like DNA-binding domain superfamily/Winged helix DNA-binding domain"/>
    <property type="match status" value="1"/>
</dbReference>
<dbReference type="GO" id="GO:0005634">
    <property type="term" value="C:nucleus"/>
    <property type="evidence" value="ECO:0007669"/>
    <property type="project" value="UniProtKB-SubCell"/>
</dbReference>
<keyword evidence="4" id="KW-0805">Transcription regulation</keyword>
<dbReference type="InterPro" id="IPR000232">
    <property type="entry name" value="HSF_DNA-bd"/>
</dbReference>
<dbReference type="PRINTS" id="PR00056">
    <property type="entry name" value="HSFDOMAIN"/>
</dbReference>
<dbReference type="GO" id="GO:0006357">
    <property type="term" value="P:regulation of transcription by RNA polymerase II"/>
    <property type="evidence" value="ECO:0007669"/>
    <property type="project" value="TreeGrafter"/>
</dbReference>
<keyword evidence="15" id="KW-1185">Reference proteome</keyword>
<gene>
    <name evidence="13" type="ORF">DCAR_0311628</name>
    <name evidence="14" type="ORF">DCAR_0311630</name>
</gene>
<dbReference type="EMBL" id="CP093345">
    <property type="protein sequence ID" value="WOG92366.1"/>
    <property type="molecule type" value="Genomic_DNA"/>
</dbReference>
<evidence type="ECO:0000259" key="12">
    <source>
        <dbReference type="SMART" id="SM00415"/>
    </source>
</evidence>
<dbReference type="SMART" id="SM00415">
    <property type="entry name" value="HSF"/>
    <property type="match status" value="1"/>
</dbReference>
<comment type="subcellular location">
    <subcellularLocation>
        <location evidence="1">Nucleus</location>
    </subcellularLocation>
</comment>
<evidence type="ECO:0000256" key="2">
    <source>
        <dbReference type="ARBA" id="ARBA00011233"/>
    </source>
</evidence>
<dbReference type="Pfam" id="PF00447">
    <property type="entry name" value="HSF_DNA-bind"/>
    <property type="match status" value="1"/>
</dbReference>
<feature type="region of interest" description="Disordered" evidence="11">
    <location>
        <begin position="453"/>
        <end position="493"/>
    </location>
</feature>
<proteinExistence type="inferred from homology"/>
<evidence type="ECO:0000313" key="13">
    <source>
        <dbReference type="EMBL" id="WOG92364.1"/>
    </source>
</evidence>
<reference evidence="13" key="2">
    <citation type="submission" date="2022-03" db="EMBL/GenBank/DDBJ databases">
        <title>Draft title - Genomic analysis of global carrot germplasm unveils the trajectory of domestication and the origin of high carotenoid orange carrot.</title>
        <authorList>
            <person name="Iorizzo M."/>
            <person name="Ellison S."/>
            <person name="Senalik D."/>
            <person name="Macko-Podgorni A."/>
            <person name="Grzebelus D."/>
            <person name="Bostan H."/>
            <person name="Rolling W."/>
            <person name="Curaba J."/>
            <person name="Simon P."/>
        </authorList>
    </citation>
    <scope>NUCLEOTIDE SEQUENCE</scope>
    <source>
        <tissue evidence="13">Leaf</tissue>
    </source>
</reference>
<dbReference type="GO" id="GO:0003700">
    <property type="term" value="F:DNA-binding transcription factor activity"/>
    <property type="evidence" value="ECO:0007669"/>
    <property type="project" value="InterPro"/>
</dbReference>
<keyword evidence="3" id="KW-0597">Phosphoprotein</keyword>
<dbReference type="InterPro" id="IPR036388">
    <property type="entry name" value="WH-like_DNA-bd_sf"/>
</dbReference>
<evidence type="ECO:0000256" key="4">
    <source>
        <dbReference type="ARBA" id="ARBA00023015"/>
    </source>
</evidence>
<evidence type="ECO:0000256" key="6">
    <source>
        <dbReference type="ARBA" id="ARBA00023125"/>
    </source>
</evidence>
<feature type="domain" description="HSF-type DNA-binding" evidence="12">
    <location>
        <begin position="26"/>
        <end position="119"/>
    </location>
</feature>
<comment type="subunit">
    <text evidence="2">Homotrimer.</text>
</comment>
<evidence type="ECO:0000313" key="14">
    <source>
        <dbReference type="EMBL" id="WOG92366.1"/>
    </source>
</evidence>
<dbReference type="EMBL" id="CP093345">
    <property type="protein sequence ID" value="WOG92364.1"/>
    <property type="molecule type" value="Genomic_DNA"/>
</dbReference>
<evidence type="ECO:0000256" key="10">
    <source>
        <dbReference type="SAM" id="Coils"/>
    </source>
</evidence>
<dbReference type="SUPFAM" id="SSF46785">
    <property type="entry name" value="Winged helix' DNA-binding domain"/>
    <property type="match status" value="1"/>
</dbReference>
<organism evidence="13 15">
    <name type="scientific">Daucus carota subsp. sativus</name>
    <name type="common">Carrot</name>
    <dbReference type="NCBI Taxonomy" id="79200"/>
    <lineage>
        <taxon>Eukaryota</taxon>
        <taxon>Viridiplantae</taxon>
        <taxon>Streptophyta</taxon>
        <taxon>Embryophyta</taxon>
        <taxon>Tracheophyta</taxon>
        <taxon>Spermatophyta</taxon>
        <taxon>Magnoliopsida</taxon>
        <taxon>eudicotyledons</taxon>
        <taxon>Gunneridae</taxon>
        <taxon>Pentapetalae</taxon>
        <taxon>asterids</taxon>
        <taxon>campanulids</taxon>
        <taxon>Apiales</taxon>
        <taxon>Apiaceae</taxon>
        <taxon>Apioideae</taxon>
        <taxon>Scandiceae</taxon>
        <taxon>Daucinae</taxon>
        <taxon>Daucus</taxon>
        <taxon>Daucus sect. Daucus</taxon>
    </lineage>
</organism>
<dbReference type="GO" id="GO:0000978">
    <property type="term" value="F:RNA polymerase II cis-regulatory region sequence-specific DNA binding"/>
    <property type="evidence" value="ECO:0007669"/>
    <property type="project" value="TreeGrafter"/>
</dbReference>
<dbReference type="InterPro" id="IPR036390">
    <property type="entry name" value="WH_DNA-bd_sf"/>
</dbReference>
<dbReference type="FunFam" id="1.10.10.10:FF:000037">
    <property type="entry name" value="Heat stress transcription factor B-4"/>
    <property type="match status" value="1"/>
</dbReference>
<feature type="compositionally biased region" description="Basic and acidic residues" evidence="11">
    <location>
        <begin position="237"/>
        <end position="246"/>
    </location>
</feature>
<evidence type="ECO:0000256" key="5">
    <source>
        <dbReference type="ARBA" id="ARBA00023016"/>
    </source>
</evidence>
<dbReference type="Proteomes" id="UP000077755">
    <property type="component" value="Chromosome 3"/>
</dbReference>
<dbReference type="GO" id="GO:0034605">
    <property type="term" value="P:cellular response to heat"/>
    <property type="evidence" value="ECO:0007669"/>
    <property type="project" value="TreeGrafter"/>
</dbReference>
<feature type="coiled-coil region" evidence="10">
    <location>
        <begin position="147"/>
        <end position="174"/>
    </location>
</feature>
<comment type="similarity">
    <text evidence="9">Belongs to the HSF family.</text>
</comment>
<keyword evidence="10" id="KW-0175">Coiled coil</keyword>
<evidence type="ECO:0000313" key="15">
    <source>
        <dbReference type="Proteomes" id="UP000077755"/>
    </source>
</evidence>
<evidence type="ECO:0000256" key="7">
    <source>
        <dbReference type="ARBA" id="ARBA00023163"/>
    </source>
</evidence>
<keyword evidence="7" id="KW-0804">Transcription</keyword>
<evidence type="ECO:0000256" key="1">
    <source>
        <dbReference type="ARBA" id="ARBA00004123"/>
    </source>
</evidence>
<reference evidence="13" key="1">
    <citation type="journal article" date="2016" name="Nat. Genet.">
        <title>A high-quality carrot genome assembly provides new insights into carotenoid accumulation and asterid genome evolution.</title>
        <authorList>
            <person name="Iorizzo M."/>
            <person name="Ellison S."/>
            <person name="Senalik D."/>
            <person name="Zeng P."/>
            <person name="Satapoomin P."/>
            <person name="Huang J."/>
            <person name="Bowman M."/>
            <person name="Iovene M."/>
            <person name="Sanseverino W."/>
            <person name="Cavagnaro P."/>
            <person name="Yildiz M."/>
            <person name="Macko-Podgorni A."/>
            <person name="Moranska E."/>
            <person name="Grzebelus E."/>
            <person name="Grzebelus D."/>
            <person name="Ashrafi H."/>
            <person name="Zheng Z."/>
            <person name="Cheng S."/>
            <person name="Spooner D."/>
            <person name="Van Deynze A."/>
            <person name="Simon P."/>
        </authorList>
    </citation>
    <scope>NUCLEOTIDE SEQUENCE</scope>
    <source>
        <tissue evidence="13">Leaf</tissue>
    </source>
</reference>
<protein>
    <recommendedName>
        <fullName evidence="12">HSF-type DNA-binding domain-containing protein</fullName>
    </recommendedName>
</protein>
<name>A0AAF0WNG6_DAUCS</name>
<evidence type="ECO:0000256" key="11">
    <source>
        <dbReference type="SAM" id="MobiDB-lite"/>
    </source>
</evidence>
<evidence type="ECO:0000256" key="8">
    <source>
        <dbReference type="ARBA" id="ARBA00023242"/>
    </source>
</evidence>
<evidence type="ECO:0000256" key="3">
    <source>
        <dbReference type="ARBA" id="ARBA00022553"/>
    </source>
</evidence>
<dbReference type="AlphaFoldDB" id="A0AAF0WNG6"/>
<feature type="region of interest" description="Disordered" evidence="11">
    <location>
        <begin position="231"/>
        <end position="251"/>
    </location>
</feature>
<keyword evidence="8" id="KW-0539">Nucleus</keyword>
<evidence type="ECO:0000256" key="9">
    <source>
        <dbReference type="RuleBase" id="RU004020"/>
    </source>
</evidence>
<keyword evidence="5" id="KW-0346">Stress response</keyword>
<dbReference type="PANTHER" id="PTHR10015">
    <property type="entry name" value="HEAT SHOCK TRANSCRIPTION FACTOR"/>
    <property type="match status" value="1"/>
</dbReference>